<evidence type="ECO:0000313" key="3">
    <source>
        <dbReference type="Proteomes" id="UP000664405"/>
    </source>
</evidence>
<keyword evidence="1" id="KW-0732">Signal</keyword>
<name>A0A8I1M893_9PROT</name>
<reference evidence="2" key="1">
    <citation type="submission" date="2020-12" db="EMBL/GenBank/DDBJ databases">
        <title>Oil enriched cultivation method for isolating marine PHA-producing bacteria.</title>
        <authorList>
            <person name="Zheng W."/>
            <person name="Yu S."/>
            <person name="Huang Y."/>
        </authorList>
    </citation>
    <scope>NUCLEOTIDE SEQUENCE</scope>
    <source>
        <strain evidence="2">SY-2-3</strain>
    </source>
</reference>
<gene>
    <name evidence="2" type="ORF">JF547_10650</name>
</gene>
<sequence length="194" mass="21329">MNMRAFSRFLPTATGTALLLLGGCSAALIEAPNYKVTEVHSFKTTGAPSQVMLLEIVDPANSLPAKTWTDALSNHGFAPRLRFVTDPADISANETIKPENRLVAVVNPSQNTFGDAICTNPQTGGMEHISDRLIVRFGFCSGDNVISETRARFVPENFESQLFANADTLSYQLFPRHIRNNDDDRFCSPFQTVC</sequence>
<feature type="chain" id="PRO_5034695862" evidence="1">
    <location>
        <begin position="27"/>
        <end position="194"/>
    </location>
</feature>
<evidence type="ECO:0000313" key="2">
    <source>
        <dbReference type="EMBL" id="MBN8196923.1"/>
    </source>
</evidence>
<comment type="caution">
    <text evidence="2">The sequence shown here is derived from an EMBL/GenBank/DDBJ whole genome shotgun (WGS) entry which is preliminary data.</text>
</comment>
<dbReference type="AlphaFoldDB" id="A0A8I1M893"/>
<evidence type="ECO:0000256" key="1">
    <source>
        <dbReference type="SAM" id="SignalP"/>
    </source>
</evidence>
<organism evidence="2 3">
    <name type="scientific">Thalassospira povalilytica</name>
    <dbReference type="NCBI Taxonomy" id="732237"/>
    <lineage>
        <taxon>Bacteria</taxon>
        <taxon>Pseudomonadati</taxon>
        <taxon>Pseudomonadota</taxon>
        <taxon>Alphaproteobacteria</taxon>
        <taxon>Rhodospirillales</taxon>
        <taxon>Thalassospiraceae</taxon>
        <taxon>Thalassospira</taxon>
    </lineage>
</organism>
<dbReference type="Proteomes" id="UP000664405">
    <property type="component" value="Unassembled WGS sequence"/>
</dbReference>
<feature type="signal peptide" evidence="1">
    <location>
        <begin position="1"/>
        <end position="26"/>
    </location>
</feature>
<dbReference type="PROSITE" id="PS51257">
    <property type="entry name" value="PROKAR_LIPOPROTEIN"/>
    <property type="match status" value="1"/>
</dbReference>
<proteinExistence type="predicted"/>
<dbReference type="RefSeq" id="WP_206927407.1">
    <property type="nucleotide sequence ID" value="NZ_JAEKJW010000002.1"/>
</dbReference>
<accession>A0A8I1M893</accession>
<protein>
    <submittedName>
        <fullName evidence="2">Uncharacterized protein</fullName>
    </submittedName>
</protein>
<dbReference type="EMBL" id="JAEKJW010000002">
    <property type="protein sequence ID" value="MBN8196923.1"/>
    <property type="molecule type" value="Genomic_DNA"/>
</dbReference>